<organism evidence="1 2">
    <name type="scientific">Floccifex porci</name>
    <dbReference type="NCBI Taxonomy" id="2606629"/>
    <lineage>
        <taxon>Bacteria</taxon>
        <taxon>Bacillati</taxon>
        <taxon>Bacillota</taxon>
        <taxon>Erysipelotrichia</taxon>
        <taxon>Erysipelotrichales</taxon>
        <taxon>Erysipelotrichaceae</taxon>
        <taxon>Floccifex</taxon>
    </lineage>
</organism>
<dbReference type="Proteomes" id="UP000470082">
    <property type="component" value="Unassembled WGS sequence"/>
</dbReference>
<name>A0A7X2N2T0_9FIRM</name>
<dbReference type="RefSeq" id="WP_154459906.1">
    <property type="nucleotide sequence ID" value="NZ_JAQYTQ010000037.1"/>
</dbReference>
<gene>
    <name evidence="1" type="ORF">FYJ50_04565</name>
</gene>
<dbReference type="InterPro" id="IPR038765">
    <property type="entry name" value="Papain-like_cys_pep_sf"/>
</dbReference>
<dbReference type="EMBL" id="VUMM01000006">
    <property type="protein sequence ID" value="MSS01381.1"/>
    <property type="molecule type" value="Genomic_DNA"/>
</dbReference>
<protein>
    <submittedName>
        <fullName evidence="1">Uncharacterized protein</fullName>
    </submittedName>
</protein>
<dbReference type="Gene3D" id="3.90.1720.10">
    <property type="entry name" value="endopeptidase domain like (from Nostoc punctiforme)"/>
    <property type="match status" value="1"/>
</dbReference>
<evidence type="ECO:0000313" key="2">
    <source>
        <dbReference type="Proteomes" id="UP000470082"/>
    </source>
</evidence>
<sequence>MNTNKVTLLFTTYHNLISYLLLYLFGHNYSHVSVSLESGTDYYYSFNKKGFRKEYPKRHKQRRKNKSFSIQFTVSQEKYDILKHKIESCEKKGKNLKYSSFGVFLCLFHISHHFENSYFCSRFVAESLQEMGFDLKKDPSLYLPDQIIDEMIAHNCLEVVQRNPL</sequence>
<dbReference type="SUPFAM" id="SSF54001">
    <property type="entry name" value="Cysteine proteinases"/>
    <property type="match status" value="1"/>
</dbReference>
<accession>A0A7X2N2T0</accession>
<dbReference type="AlphaFoldDB" id="A0A7X2N2T0"/>
<comment type="caution">
    <text evidence="1">The sequence shown here is derived from an EMBL/GenBank/DDBJ whole genome shotgun (WGS) entry which is preliminary data.</text>
</comment>
<reference evidence="1 2" key="1">
    <citation type="submission" date="2019-08" db="EMBL/GenBank/DDBJ databases">
        <title>In-depth cultivation of the pig gut microbiome towards novel bacterial diversity and tailored functional studies.</title>
        <authorList>
            <person name="Wylensek D."/>
            <person name="Hitch T.C.A."/>
            <person name="Clavel T."/>
        </authorList>
    </citation>
    <scope>NUCLEOTIDE SEQUENCE [LARGE SCALE GENOMIC DNA]</scope>
    <source>
        <strain evidence="1 2">LKV-178-WT-2G</strain>
    </source>
</reference>
<keyword evidence="2" id="KW-1185">Reference proteome</keyword>
<evidence type="ECO:0000313" key="1">
    <source>
        <dbReference type="EMBL" id="MSS01381.1"/>
    </source>
</evidence>
<proteinExistence type="predicted"/>